<feature type="non-terminal residue" evidence="2">
    <location>
        <position position="1"/>
    </location>
</feature>
<dbReference type="EMBL" id="KN837173">
    <property type="protein sequence ID" value="KIJ36971.1"/>
    <property type="molecule type" value="Genomic_DNA"/>
</dbReference>
<feature type="domain" description="CxC2-like cysteine cluster KDZ transposase-associated" evidence="1">
    <location>
        <begin position="82"/>
        <end position="190"/>
    </location>
</feature>
<reference evidence="2 3" key="1">
    <citation type="submission" date="2014-06" db="EMBL/GenBank/DDBJ databases">
        <title>Evolutionary Origins and Diversification of the Mycorrhizal Mutualists.</title>
        <authorList>
            <consortium name="DOE Joint Genome Institute"/>
            <consortium name="Mycorrhizal Genomics Consortium"/>
            <person name="Kohler A."/>
            <person name="Kuo A."/>
            <person name="Nagy L.G."/>
            <person name="Floudas D."/>
            <person name="Copeland A."/>
            <person name="Barry K.W."/>
            <person name="Cichocki N."/>
            <person name="Veneault-Fourrey C."/>
            <person name="LaButti K."/>
            <person name="Lindquist E.A."/>
            <person name="Lipzen A."/>
            <person name="Lundell T."/>
            <person name="Morin E."/>
            <person name="Murat C."/>
            <person name="Riley R."/>
            <person name="Ohm R."/>
            <person name="Sun H."/>
            <person name="Tunlid A."/>
            <person name="Henrissat B."/>
            <person name="Grigoriev I.V."/>
            <person name="Hibbett D.S."/>
            <person name="Martin F."/>
        </authorList>
    </citation>
    <scope>NUCLEOTIDE SEQUENCE [LARGE SCALE GENOMIC DNA]</scope>
    <source>
        <strain evidence="2 3">SS14</strain>
    </source>
</reference>
<keyword evidence="3" id="KW-1185">Reference proteome</keyword>
<dbReference type="Proteomes" id="UP000054279">
    <property type="component" value="Unassembled WGS sequence"/>
</dbReference>
<evidence type="ECO:0000313" key="2">
    <source>
        <dbReference type="EMBL" id="KIJ36971.1"/>
    </source>
</evidence>
<evidence type="ECO:0000313" key="3">
    <source>
        <dbReference type="Proteomes" id="UP000054279"/>
    </source>
</evidence>
<dbReference type="Pfam" id="PF18803">
    <property type="entry name" value="CxC2"/>
    <property type="match status" value="1"/>
</dbReference>
<dbReference type="HOGENOM" id="CLU_003703_12_1_1"/>
<name>A0A0C9VI86_SPHS4</name>
<evidence type="ECO:0000259" key="1">
    <source>
        <dbReference type="Pfam" id="PF18803"/>
    </source>
</evidence>
<proteinExistence type="predicted"/>
<feature type="non-terminal residue" evidence="2">
    <location>
        <position position="384"/>
    </location>
</feature>
<dbReference type="InterPro" id="IPR040521">
    <property type="entry name" value="KDZ"/>
</dbReference>
<gene>
    <name evidence="2" type="ORF">M422DRAFT_83746</name>
</gene>
<sequence>QGASTFMYGFKQEMDTLISGIFQHDAPTPQEFKCGCGAIATHRCMDCWQQPRLCQKCLVQAHGSNPLHRVAVWDNHFKKMELSSLGLVLGLGHEGCQVCPNLKQAKEPRKVSVVHTNGHHTIAIHYCQCPGAGNAILQLCRAGMFPATVEDHTQIRTVFTFAVLKEFQIHQMTSKKSAYDFCEGLARHTDMESPHLITSKYNEFLRVSRVWNHLSTLKRSGQLHGINKMLPHRTPGSSVVRCPACPEEHFNLSENFIKETDSANYINMKWVSVDGNHSARRLKKRHDPNDTALSGGTAYCADDEAYQEYLKKVQARVLILLKKCTCANLSAAKMQNKAKFKNSDVTGIAGVICARHGFIQPGGVADLQLGEKFCNVDYALAGAL</sequence>
<dbReference type="OrthoDB" id="3257613at2759"/>
<organism evidence="2 3">
    <name type="scientific">Sphaerobolus stellatus (strain SS14)</name>
    <dbReference type="NCBI Taxonomy" id="990650"/>
    <lineage>
        <taxon>Eukaryota</taxon>
        <taxon>Fungi</taxon>
        <taxon>Dikarya</taxon>
        <taxon>Basidiomycota</taxon>
        <taxon>Agaricomycotina</taxon>
        <taxon>Agaricomycetes</taxon>
        <taxon>Phallomycetidae</taxon>
        <taxon>Geastrales</taxon>
        <taxon>Sphaerobolaceae</taxon>
        <taxon>Sphaerobolus</taxon>
    </lineage>
</organism>
<dbReference type="AlphaFoldDB" id="A0A0C9VI86"/>
<dbReference type="Pfam" id="PF18758">
    <property type="entry name" value="KDZ"/>
    <property type="match status" value="1"/>
</dbReference>
<accession>A0A0C9VI86</accession>
<dbReference type="InterPro" id="IPR041457">
    <property type="entry name" value="CxC2_KDZ-assoc"/>
</dbReference>
<protein>
    <recommendedName>
        <fullName evidence="1">CxC2-like cysteine cluster KDZ transposase-associated domain-containing protein</fullName>
    </recommendedName>
</protein>